<evidence type="ECO:0000313" key="13">
    <source>
        <dbReference type="Proteomes" id="UP000178974"/>
    </source>
</evidence>
<keyword evidence="7 10" id="KW-0648">Protein biosynthesis</keyword>
<dbReference type="InterPro" id="IPR023457">
    <property type="entry name" value="Met-tRNA_synth_2"/>
</dbReference>
<dbReference type="Gene3D" id="3.40.50.620">
    <property type="entry name" value="HUPs"/>
    <property type="match status" value="1"/>
</dbReference>
<keyword evidence="4 10" id="KW-0436">Ligase</keyword>
<evidence type="ECO:0000256" key="9">
    <source>
        <dbReference type="ARBA" id="ARBA00030904"/>
    </source>
</evidence>
<dbReference type="Gene3D" id="1.10.730.10">
    <property type="entry name" value="Isoleucyl-tRNA Synthetase, Domain 1"/>
    <property type="match status" value="1"/>
</dbReference>
<protein>
    <recommendedName>
        <fullName evidence="3">Methionine--tRNA ligase</fullName>
        <ecNumber evidence="2">6.1.1.10</ecNumber>
    </recommendedName>
    <alternativeName>
        <fullName evidence="9">Methionyl-tRNA synthetase</fullName>
    </alternativeName>
</protein>
<dbReference type="Gene3D" id="2.170.220.10">
    <property type="match status" value="1"/>
</dbReference>
<comment type="similarity">
    <text evidence="10">Belongs to the class-I aminoacyl-tRNA synthetase family.</text>
</comment>
<reference evidence="12 13" key="1">
    <citation type="journal article" date="2016" name="Nat. Commun.">
        <title>Thousands of microbial genomes shed light on interconnected biogeochemical processes in an aquifer system.</title>
        <authorList>
            <person name="Anantharaman K."/>
            <person name="Brown C.T."/>
            <person name="Hug L.A."/>
            <person name="Sharon I."/>
            <person name="Castelle C.J."/>
            <person name="Probst A.J."/>
            <person name="Thomas B.C."/>
            <person name="Singh A."/>
            <person name="Wilkins M.J."/>
            <person name="Karaoz U."/>
            <person name="Brodie E.L."/>
            <person name="Williams K.H."/>
            <person name="Hubbard S.S."/>
            <person name="Banfield J.F."/>
        </authorList>
    </citation>
    <scope>NUCLEOTIDE SEQUENCE [LARGE SCALE GENOMIC DNA]</scope>
</reference>
<dbReference type="InterPro" id="IPR015413">
    <property type="entry name" value="Methionyl/Leucyl_tRNA_Synth"/>
</dbReference>
<dbReference type="AlphaFoldDB" id="A0A1F5CK81"/>
<dbReference type="GO" id="GO:0006431">
    <property type="term" value="P:methionyl-tRNA aminoacylation"/>
    <property type="evidence" value="ECO:0007669"/>
    <property type="project" value="InterPro"/>
</dbReference>
<evidence type="ECO:0000256" key="8">
    <source>
        <dbReference type="ARBA" id="ARBA00023146"/>
    </source>
</evidence>
<comment type="caution">
    <text evidence="12">The sequence shown here is derived from an EMBL/GenBank/DDBJ whole genome shotgun (WGS) entry which is preliminary data.</text>
</comment>
<dbReference type="InterPro" id="IPR014758">
    <property type="entry name" value="Met-tRNA_synth"/>
</dbReference>
<evidence type="ECO:0000256" key="2">
    <source>
        <dbReference type="ARBA" id="ARBA00012838"/>
    </source>
</evidence>
<evidence type="ECO:0000256" key="3">
    <source>
        <dbReference type="ARBA" id="ARBA00018753"/>
    </source>
</evidence>
<dbReference type="CDD" id="cd00814">
    <property type="entry name" value="MetRS_core"/>
    <property type="match status" value="1"/>
</dbReference>
<dbReference type="Proteomes" id="UP000178974">
    <property type="component" value="Unassembled WGS sequence"/>
</dbReference>
<evidence type="ECO:0000256" key="4">
    <source>
        <dbReference type="ARBA" id="ARBA00022598"/>
    </source>
</evidence>
<feature type="non-terminal residue" evidence="12">
    <location>
        <position position="477"/>
    </location>
</feature>
<dbReference type="SUPFAM" id="SSF52374">
    <property type="entry name" value="Nucleotidylyl transferase"/>
    <property type="match status" value="1"/>
</dbReference>
<name>A0A1F5CK81_9BACT</name>
<dbReference type="InterPro" id="IPR009080">
    <property type="entry name" value="tRNAsynth_Ia_anticodon-bd"/>
</dbReference>
<organism evidence="12 13">
    <name type="scientific">Candidatus Azambacteria bacterium RIFOXYD1_FULL_42_11</name>
    <dbReference type="NCBI Taxonomy" id="1797310"/>
    <lineage>
        <taxon>Bacteria</taxon>
        <taxon>Candidatus Azamiibacteriota</taxon>
    </lineage>
</organism>
<dbReference type="InterPro" id="IPR033911">
    <property type="entry name" value="MetRS_core"/>
</dbReference>
<comment type="function">
    <text evidence="1">Is required not only for elongation of protein synthesis but also for the initiation of all mRNA translation through initiator tRNA(fMet) aminoacylation.</text>
</comment>
<dbReference type="FunFam" id="2.170.220.10:FF:000003">
    <property type="entry name" value="Methionine--tRNA ligase"/>
    <property type="match status" value="1"/>
</dbReference>
<proteinExistence type="inferred from homology"/>
<accession>A0A1F5CK81</accession>
<evidence type="ECO:0000256" key="10">
    <source>
        <dbReference type="RuleBase" id="RU363039"/>
    </source>
</evidence>
<gene>
    <name evidence="12" type="ORF">A2567_02430</name>
</gene>
<dbReference type="GO" id="GO:0004825">
    <property type="term" value="F:methionine-tRNA ligase activity"/>
    <property type="evidence" value="ECO:0007669"/>
    <property type="project" value="UniProtKB-EC"/>
</dbReference>
<sequence>MAKTNKKFYVTTSIPYVNADPHIGFALEAIQADVLARYHRLRGEDVFFLTGTDEHGVKVVRAAEAVGKTPKEFVDEISGKFKALKKTLILSWDDFIRTSDQKRHWPGAQELWLKLYDAGKLYKKPYRGLYCVGHEAFITEKDLIDGKCRDHQKEPEVIEEENWFFKLSDYSNDIKSKIESGELKIVPEGRKNEILSLINEGLEDVSFSRPIKDLSWGIPVPNDPEHTMYVWCDALSNYISALGYGSTQNVDISKFQKYWPADVHMIGKDILRFHAAIWPGMLLAAGLPLPKTIFVHGFITVGGEKMSKTIGNVINPVEIVNKYGVDALRYYLLWDITPTGDGDFTYEKFEERYNSGLANGIGNLVARIAKLGETISPIVYSESDIIDNNRNTKDYVCEQYDKFIGDIKFNEALGEAFVLVYSTDNYINETKPWTLKGNDLKKVIINASFLIQALSELIEPFLPETAEKIRKQIKFVG</sequence>
<evidence type="ECO:0000313" key="12">
    <source>
        <dbReference type="EMBL" id="OGD43264.1"/>
    </source>
</evidence>
<dbReference type="NCBIfam" id="TIGR00398">
    <property type="entry name" value="metG"/>
    <property type="match status" value="1"/>
</dbReference>
<dbReference type="EC" id="6.1.1.10" evidence="2"/>
<dbReference type="PANTHER" id="PTHR43326:SF1">
    <property type="entry name" value="METHIONINE--TRNA LIGASE, MITOCHONDRIAL"/>
    <property type="match status" value="1"/>
</dbReference>
<keyword evidence="6 10" id="KW-0067">ATP-binding</keyword>
<keyword evidence="8 10" id="KW-0030">Aminoacyl-tRNA synthetase</keyword>
<dbReference type="SUPFAM" id="SSF47323">
    <property type="entry name" value="Anticodon-binding domain of a subclass of class I aminoacyl-tRNA synthetases"/>
    <property type="match status" value="1"/>
</dbReference>
<evidence type="ECO:0000259" key="11">
    <source>
        <dbReference type="Pfam" id="PF09334"/>
    </source>
</evidence>
<evidence type="ECO:0000256" key="6">
    <source>
        <dbReference type="ARBA" id="ARBA00022840"/>
    </source>
</evidence>
<keyword evidence="5 10" id="KW-0547">Nucleotide-binding</keyword>
<dbReference type="PANTHER" id="PTHR43326">
    <property type="entry name" value="METHIONYL-TRNA SYNTHETASE"/>
    <property type="match status" value="1"/>
</dbReference>
<dbReference type="EMBL" id="MEZA01000005">
    <property type="protein sequence ID" value="OGD43264.1"/>
    <property type="molecule type" value="Genomic_DNA"/>
</dbReference>
<feature type="domain" description="Methionyl/Leucyl tRNA synthetase" evidence="11">
    <location>
        <begin position="141"/>
        <end position="368"/>
    </location>
</feature>
<evidence type="ECO:0000256" key="7">
    <source>
        <dbReference type="ARBA" id="ARBA00022917"/>
    </source>
</evidence>
<dbReference type="InterPro" id="IPR014729">
    <property type="entry name" value="Rossmann-like_a/b/a_fold"/>
</dbReference>
<evidence type="ECO:0000256" key="5">
    <source>
        <dbReference type="ARBA" id="ARBA00022741"/>
    </source>
</evidence>
<dbReference type="GO" id="GO:0005524">
    <property type="term" value="F:ATP binding"/>
    <property type="evidence" value="ECO:0007669"/>
    <property type="project" value="UniProtKB-KW"/>
</dbReference>
<dbReference type="Pfam" id="PF09334">
    <property type="entry name" value="tRNA-synt_1g"/>
    <property type="match status" value="1"/>
</dbReference>
<dbReference type="PRINTS" id="PR01041">
    <property type="entry name" value="TRNASYNTHMET"/>
</dbReference>
<evidence type="ECO:0000256" key="1">
    <source>
        <dbReference type="ARBA" id="ARBA00003314"/>
    </source>
</evidence>